<evidence type="ECO:0000256" key="10">
    <source>
        <dbReference type="ARBA" id="ARBA00066687"/>
    </source>
</evidence>
<evidence type="ECO:0000256" key="12">
    <source>
        <dbReference type="ARBA" id="ARBA00080511"/>
    </source>
</evidence>
<feature type="binding site" evidence="13">
    <location>
        <position position="135"/>
    </location>
    <ligand>
        <name>sn-glycerol 3-phosphate</name>
        <dbReference type="ChEBI" id="CHEBI:57597"/>
    </ligand>
</feature>
<feature type="binding site" evidence="13">
    <location>
        <position position="243"/>
    </location>
    <ligand>
        <name>sn-glycerol 3-phosphate</name>
        <dbReference type="ChEBI" id="CHEBI:57597"/>
    </ligand>
</feature>
<dbReference type="GO" id="GO:0006650">
    <property type="term" value="P:glycerophospholipid metabolic process"/>
    <property type="evidence" value="ECO:0007669"/>
    <property type="project" value="UniProtKB-UniRule"/>
</dbReference>
<dbReference type="UniPathway" id="UPA00940"/>
<gene>
    <name evidence="13 20" type="primary">gpsA</name>
    <name evidence="20" type="ORF">CLPU_5c00230</name>
</gene>
<dbReference type="PATRIC" id="fig|1503.3.peg.2545"/>
<evidence type="ECO:0000256" key="9">
    <source>
        <dbReference type="ARBA" id="ARBA00052716"/>
    </source>
</evidence>
<dbReference type="GO" id="GO:0005975">
    <property type="term" value="P:carbohydrate metabolic process"/>
    <property type="evidence" value="ECO:0007669"/>
    <property type="project" value="InterPro"/>
</dbReference>
<evidence type="ECO:0000256" key="11">
    <source>
        <dbReference type="ARBA" id="ARBA00069372"/>
    </source>
</evidence>
<comment type="function">
    <text evidence="13">Catalyzes the reduction of the glycolytic intermediate dihydroxyacetone phosphate (DHAP) to sn-glycerol 3-phosphate (G3P), the key precursor for phospholipid synthesis.</text>
</comment>
<dbReference type="HAMAP" id="MF_00394">
    <property type="entry name" value="NAD_Glyc3P_dehydrog"/>
    <property type="match status" value="1"/>
</dbReference>
<evidence type="ECO:0000259" key="18">
    <source>
        <dbReference type="Pfam" id="PF01210"/>
    </source>
</evidence>
<keyword evidence="2 13" id="KW-0444">Lipid biosynthesis</keyword>
<feature type="binding site" evidence="13">
    <location>
        <position position="254"/>
    </location>
    <ligand>
        <name>sn-glycerol 3-phosphate</name>
        <dbReference type="ChEBI" id="CHEBI:57597"/>
    </ligand>
</feature>
<feature type="binding site" evidence="13">
    <location>
        <position position="137"/>
    </location>
    <ligand>
        <name>sn-glycerol 3-phosphate</name>
        <dbReference type="ChEBI" id="CHEBI:57597"/>
    </ligand>
</feature>
<evidence type="ECO:0000313" key="20">
    <source>
        <dbReference type="EMBL" id="KNF08716.1"/>
    </source>
</evidence>
<feature type="domain" description="Glycerol-3-phosphate dehydrogenase NAD-dependent C-terminal" evidence="19">
    <location>
        <begin position="179"/>
        <end position="319"/>
    </location>
</feature>
<comment type="catalytic activity">
    <reaction evidence="9">
        <text>sn-glycerol 3-phosphate + NADP(+) = dihydroxyacetone phosphate + NADPH + H(+)</text>
        <dbReference type="Rhea" id="RHEA:11096"/>
        <dbReference type="ChEBI" id="CHEBI:15378"/>
        <dbReference type="ChEBI" id="CHEBI:57597"/>
        <dbReference type="ChEBI" id="CHEBI:57642"/>
        <dbReference type="ChEBI" id="CHEBI:57783"/>
        <dbReference type="ChEBI" id="CHEBI:58349"/>
        <dbReference type="EC" id="1.1.1.94"/>
    </reaction>
    <physiologicalReaction direction="right-to-left" evidence="9">
        <dbReference type="Rhea" id="RHEA:11098"/>
    </physiologicalReaction>
</comment>
<feature type="binding site" evidence="13">
    <location>
        <position position="107"/>
    </location>
    <ligand>
        <name>sn-glycerol 3-phosphate</name>
        <dbReference type="ChEBI" id="CHEBI:57597"/>
    </ligand>
</feature>
<evidence type="ECO:0000256" key="8">
    <source>
        <dbReference type="ARBA" id="ARBA00023264"/>
    </source>
</evidence>
<dbReference type="InterPro" id="IPR011128">
    <property type="entry name" value="G3P_DH_NAD-dep_N"/>
</dbReference>
<comment type="catalytic activity">
    <reaction evidence="13">
        <text>sn-glycerol 3-phosphate + NAD(+) = dihydroxyacetone phosphate + NADH + H(+)</text>
        <dbReference type="Rhea" id="RHEA:11092"/>
        <dbReference type="ChEBI" id="CHEBI:15378"/>
        <dbReference type="ChEBI" id="CHEBI:57540"/>
        <dbReference type="ChEBI" id="CHEBI:57597"/>
        <dbReference type="ChEBI" id="CHEBI:57642"/>
        <dbReference type="ChEBI" id="CHEBI:57945"/>
        <dbReference type="EC" id="1.1.1.94"/>
    </reaction>
</comment>
<evidence type="ECO:0000256" key="4">
    <source>
        <dbReference type="ARBA" id="ARBA00023002"/>
    </source>
</evidence>
<feature type="binding site" evidence="16">
    <location>
        <position position="254"/>
    </location>
    <ligand>
        <name>NAD(+)</name>
        <dbReference type="ChEBI" id="CHEBI:57540"/>
    </ligand>
</feature>
<feature type="binding site" evidence="13">
    <location>
        <position position="13"/>
    </location>
    <ligand>
        <name>NADPH</name>
        <dbReference type="ChEBI" id="CHEBI:57783"/>
    </ligand>
</feature>
<evidence type="ECO:0000256" key="13">
    <source>
        <dbReference type="HAMAP-Rule" id="MF_00394"/>
    </source>
</evidence>
<keyword evidence="4 13" id="KW-0560">Oxidoreductase</keyword>
<dbReference type="GO" id="GO:0141152">
    <property type="term" value="F:glycerol-3-phosphate dehydrogenase (NAD+) activity"/>
    <property type="evidence" value="ECO:0007669"/>
    <property type="project" value="RHEA"/>
</dbReference>
<evidence type="ECO:0000256" key="7">
    <source>
        <dbReference type="ARBA" id="ARBA00023209"/>
    </source>
</evidence>
<evidence type="ECO:0000313" key="21">
    <source>
        <dbReference type="Proteomes" id="UP000037267"/>
    </source>
</evidence>
<evidence type="ECO:0000256" key="3">
    <source>
        <dbReference type="ARBA" id="ARBA00022857"/>
    </source>
</evidence>
<dbReference type="Pfam" id="PF01210">
    <property type="entry name" value="NAD_Gly3P_dh_N"/>
    <property type="match status" value="1"/>
</dbReference>
<dbReference type="InterPro" id="IPR006168">
    <property type="entry name" value="G3P_DH_NAD-dep"/>
</dbReference>
<feature type="binding site" evidence="13">
    <location>
        <position position="254"/>
    </location>
    <ligand>
        <name>NADPH</name>
        <dbReference type="ChEBI" id="CHEBI:57783"/>
    </ligand>
</feature>
<comment type="subcellular location">
    <subcellularLocation>
        <location evidence="13">Cytoplasm</location>
    </subcellularLocation>
</comment>
<dbReference type="Gene3D" id="1.10.1040.10">
    <property type="entry name" value="N-(1-d-carboxylethyl)-l-norvaline Dehydrogenase, domain 2"/>
    <property type="match status" value="1"/>
</dbReference>
<feature type="binding site" evidence="16">
    <location>
        <begin position="9"/>
        <end position="14"/>
    </location>
    <ligand>
        <name>NAD(+)</name>
        <dbReference type="ChEBI" id="CHEBI:57540"/>
    </ligand>
</feature>
<evidence type="ECO:0000256" key="2">
    <source>
        <dbReference type="ARBA" id="ARBA00022516"/>
    </source>
</evidence>
<dbReference type="RefSeq" id="WP_050354820.1">
    <property type="nucleotide sequence ID" value="NZ_LGSS01000005.1"/>
</dbReference>
<dbReference type="AlphaFoldDB" id="A0A0L0WB49"/>
<evidence type="ECO:0000256" key="14">
    <source>
        <dbReference type="PIRSR" id="PIRSR000114-1"/>
    </source>
</evidence>
<feature type="active site" description="Proton acceptor" evidence="13 14">
    <location>
        <position position="190"/>
    </location>
</feature>
<keyword evidence="7 13" id="KW-0594">Phospholipid biosynthesis</keyword>
<dbReference type="GO" id="GO:0008654">
    <property type="term" value="P:phospholipid biosynthetic process"/>
    <property type="evidence" value="ECO:0007669"/>
    <property type="project" value="UniProtKB-KW"/>
</dbReference>
<dbReference type="PANTHER" id="PTHR11728:SF1">
    <property type="entry name" value="GLYCEROL-3-PHOSPHATE DEHYDROGENASE [NAD(+)] 2, CHLOROPLASTIC"/>
    <property type="match status" value="1"/>
</dbReference>
<dbReference type="PRINTS" id="PR00077">
    <property type="entry name" value="GPDHDRGNASE"/>
</dbReference>
<feature type="domain" description="Glycerol-3-phosphate dehydrogenase NAD-dependent N-terminal" evidence="18">
    <location>
        <begin position="4"/>
        <end position="159"/>
    </location>
</feature>
<dbReference type="GO" id="GO:0046168">
    <property type="term" value="P:glycerol-3-phosphate catabolic process"/>
    <property type="evidence" value="ECO:0007669"/>
    <property type="project" value="InterPro"/>
</dbReference>
<dbReference type="InterPro" id="IPR006109">
    <property type="entry name" value="G3P_DH_NAD-dep_C"/>
</dbReference>
<evidence type="ECO:0000256" key="6">
    <source>
        <dbReference type="ARBA" id="ARBA00023098"/>
    </source>
</evidence>
<comment type="caution">
    <text evidence="20">The sequence shown here is derived from an EMBL/GenBank/DDBJ whole genome shotgun (WGS) entry which is preliminary data.</text>
</comment>
<dbReference type="PANTHER" id="PTHR11728">
    <property type="entry name" value="GLYCEROL-3-PHOSPHATE DEHYDROGENASE"/>
    <property type="match status" value="1"/>
</dbReference>
<dbReference type="OrthoDB" id="9812273at2"/>
<feature type="binding site" evidence="15">
    <location>
        <begin position="254"/>
        <end position="255"/>
    </location>
    <ligand>
        <name>substrate</name>
    </ligand>
</feature>
<keyword evidence="8 13" id="KW-1208">Phospholipid metabolism</keyword>
<keyword evidence="13" id="KW-0547">Nucleotide-binding</keyword>
<keyword evidence="3 13" id="KW-0521">NADP</keyword>
<dbReference type="NCBIfam" id="NF000941">
    <property type="entry name" value="PRK00094.1-3"/>
    <property type="match status" value="1"/>
</dbReference>
<feature type="binding site" evidence="13">
    <location>
        <position position="255"/>
    </location>
    <ligand>
        <name>sn-glycerol 3-phosphate</name>
        <dbReference type="ChEBI" id="CHEBI:57597"/>
    </ligand>
</feature>
<feature type="binding site" evidence="13">
    <location>
        <position position="12"/>
    </location>
    <ligand>
        <name>NADPH</name>
        <dbReference type="ChEBI" id="CHEBI:57783"/>
    </ligand>
</feature>
<feature type="binding site" evidence="13">
    <location>
        <position position="253"/>
    </location>
    <ligand>
        <name>sn-glycerol 3-phosphate</name>
        <dbReference type="ChEBI" id="CHEBI:57597"/>
    </ligand>
</feature>
<dbReference type="Pfam" id="PF07479">
    <property type="entry name" value="NAD_Gly3P_dh_C"/>
    <property type="match status" value="1"/>
</dbReference>
<feature type="binding site" evidence="13">
    <location>
        <position position="190"/>
    </location>
    <ligand>
        <name>sn-glycerol 3-phosphate</name>
        <dbReference type="ChEBI" id="CHEBI:57597"/>
    </ligand>
</feature>
<dbReference type="EMBL" id="LGSS01000005">
    <property type="protein sequence ID" value="KNF08716.1"/>
    <property type="molecule type" value="Genomic_DNA"/>
</dbReference>
<comment type="similarity">
    <text evidence="1 13 17">Belongs to the NAD-dependent glycerol-3-phosphate dehydrogenase family.</text>
</comment>
<feature type="binding site" evidence="13">
    <location>
        <position position="107"/>
    </location>
    <ligand>
        <name>NADPH</name>
        <dbReference type="ChEBI" id="CHEBI:57783"/>
    </ligand>
</feature>
<keyword evidence="21" id="KW-1185">Reference proteome</keyword>
<dbReference type="GO" id="GO:0005829">
    <property type="term" value="C:cytosol"/>
    <property type="evidence" value="ECO:0007669"/>
    <property type="project" value="TreeGrafter"/>
</dbReference>
<dbReference type="SUPFAM" id="SSF51735">
    <property type="entry name" value="NAD(P)-binding Rossmann-fold domains"/>
    <property type="match status" value="1"/>
</dbReference>
<sequence>MDSKIAVIGGGSWGTALAIVLGKKGFEVDIWMRDKKQCEHAKYARENVKYLPGIVLPNSIDITNDISEAIYKKDIIISSVPSHTVRDILKDMKKDMKKDQIIVNVSKGIEVDSLLRISEVVKDELPENEYVVLSGPSHAEEVAKDVPTTVVVSSQKRKIAEYVQDIFMTPKFRVYTNPDVIGVEIGGALKNIIALGAGISDGLGYGDNTRAALMNRGFVEIARLGSKMGAKEATFAGLSGIGDLIVTCTSMHSRNRRAGMLIGQGKSLDESIQSIGMVVEGIKTTNAGYKLSQKLGVEMPITEEIYKVLYENSDVKNAVINLMMRNKKHEIEDIAEENNWE</sequence>
<evidence type="ECO:0000256" key="17">
    <source>
        <dbReference type="RuleBase" id="RU000437"/>
    </source>
</evidence>
<feature type="binding site" evidence="15">
    <location>
        <position position="107"/>
    </location>
    <ligand>
        <name>substrate</name>
    </ligand>
</feature>
<feature type="binding site" evidence="13">
    <location>
        <position position="278"/>
    </location>
    <ligand>
        <name>NADPH</name>
        <dbReference type="ChEBI" id="CHEBI:57783"/>
    </ligand>
</feature>
<dbReference type="FunFam" id="3.40.50.720:FF:000019">
    <property type="entry name" value="Glycerol-3-phosphate dehydrogenase [NAD(P)+]"/>
    <property type="match status" value="1"/>
</dbReference>
<accession>A0A0L0WB49</accession>
<evidence type="ECO:0000259" key="19">
    <source>
        <dbReference type="Pfam" id="PF07479"/>
    </source>
</evidence>
<dbReference type="PROSITE" id="PS00957">
    <property type="entry name" value="NAD_G3PDH"/>
    <property type="match status" value="1"/>
</dbReference>
<dbReference type="GO" id="GO:0046167">
    <property type="term" value="P:glycerol-3-phosphate biosynthetic process"/>
    <property type="evidence" value="ECO:0007669"/>
    <property type="project" value="UniProtKB-UniRule"/>
</dbReference>
<feature type="binding site" evidence="13">
    <location>
        <position position="139"/>
    </location>
    <ligand>
        <name>NADPH</name>
        <dbReference type="ChEBI" id="CHEBI:57783"/>
    </ligand>
</feature>
<comment type="pathway">
    <text evidence="13">Membrane lipid metabolism; glycerophospholipid metabolism.</text>
</comment>
<evidence type="ECO:0000256" key="16">
    <source>
        <dbReference type="PIRSR" id="PIRSR000114-3"/>
    </source>
</evidence>
<dbReference type="GO" id="GO:0051287">
    <property type="term" value="F:NAD binding"/>
    <property type="evidence" value="ECO:0007669"/>
    <property type="project" value="InterPro"/>
</dbReference>
<feature type="binding site" evidence="13">
    <location>
        <position position="50"/>
    </location>
    <ligand>
        <name>NADPH</name>
        <dbReference type="ChEBI" id="CHEBI:57783"/>
    </ligand>
</feature>
<evidence type="ECO:0000256" key="5">
    <source>
        <dbReference type="ARBA" id="ARBA00023027"/>
    </source>
</evidence>
<dbReference type="FunFam" id="1.10.1040.10:FF:000001">
    <property type="entry name" value="Glycerol-3-phosphate dehydrogenase [NAD(P)+]"/>
    <property type="match status" value="1"/>
</dbReference>
<keyword evidence="5 13" id="KW-0520">NAD</keyword>
<reference evidence="21" key="1">
    <citation type="submission" date="2015-07" db="EMBL/GenBank/DDBJ databases">
        <title>Draft genome sequence of the purine-degrading Gottschalkia purinilyticum DSM 1384 (formerly Clostridium purinilyticum).</title>
        <authorList>
            <person name="Poehlein A."/>
            <person name="Schiel-Bengelsdorf B."/>
            <person name="Bengelsdorf F.R."/>
            <person name="Daniel R."/>
            <person name="Duerre P."/>
        </authorList>
    </citation>
    <scope>NUCLEOTIDE SEQUENCE [LARGE SCALE GENOMIC DNA]</scope>
    <source>
        <strain evidence="21">DSM 1384</strain>
    </source>
</reference>
<dbReference type="STRING" id="1503.CLPU_5c00230"/>
<dbReference type="PIRSF" id="PIRSF000114">
    <property type="entry name" value="Glycerol-3-P_dh"/>
    <property type="match status" value="1"/>
</dbReference>
<organism evidence="20 21">
    <name type="scientific">Gottschalkia purinilytica</name>
    <name type="common">Clostridium purinilyticum</name>
    <dbReference type="NCBI Taxonomy" id="1503"/>
    <lineage>
        <taxon>Bacteria</taxon>
        <taxon>Bacillati</taxon>
        <taxon>Bacillota</taxon>
        <taxon>Tissierellia</taxon>
        <taxon>Tissierellales</taxon>
        <taxon>Gottschalkiaceae</taxon>
        <taxon>Gottschalkia</taxon>
    </lineage>
</organism>
<dbReference type="NCBIfam" id="NF000940">
    <property type="entry name" value="PRK00094.1-2"/>
    <property type="match status" value="1"/>
</dbReference>
<dbReference type="InterPro" id="IPR008927">
    <property type="entry name" value="6-PGluconate_DH-like_C_sf"/>
</dbReference>
<dbReference type="NCBIfam" id="NF000942">
    <property type="entry name" value="PRK00094.1-4"/>
    <property type="match status" value="1"/>
</dbReference>
<comment type="caution">
    <text evidence="13">Lacks conserved residue(s) required for the propagation of feature annotation.</text>
</comment>
<dbReference type="GO" id="GO:0141153">
    <property type="term" value="F:glycerol-3-phosphate dehydrogenase (NADP+) activity"/>
    <property type="evidence" value="ECO:0007669"/>
    <property type="project" value="RHEA"/>
</dbReference>
<keyword evidence="13" id="KW-0963">Cytoplasm</keyword>
<protein>
    <recommendedName>
        <fullName evidence="11 13">Glycerol-3-phosphate dehydrogenase [NAD(P)+]</fullName>
        <ecNumber evidence="10 13">1.1.1.94</ecNumber>
    </recommendedName>
    <alternativeName>
        <fullName evidence="13">NAD(P)(+)-dependent glycerol-3-phosphate dehydrogenase</fullName>
    </alternativeName>
    <alternativeName>
        <fullName evidence="12 13">NAD(P)H-dependent dihydroxyacetone-phosphate reductase</fullName>
    </alternativeName>
</protein>
<dbReference type="Gene3D" id="3.40.50.720">
    <property type="entry name" value="NAD(P)-binding Rossmann-like Domain"/>
    <property type="match status" value="1"/>
</dbReference>
<name>A0A0L0WB49_GOTPU</name>
<feature type="binding site" evidence="16">
    <location>
        <position position="139"/>
    </location>
    <ligand>
        <name>NAD(+)</name>
        <dbReference type="ChEBI" id="CHEBI:57540"/>
    </ligand>
</feature>
<feature type="binding site" evidence="13">
    <location>
        <position position="280"/>
    </location>
    <ligand>
        <name>NADPH</name>
        <dbReference type="ChEBI" id="CHEBI:57783"/>
    </ligand>
</feature>
<proteinExistence type="inferred from homology"/>
<dbReference type="EC" id="1.1.1.94" evidence="10 13"/>
<keyword evidence="6 13" id="KW-0443">Lipid metabolism</keyword>
<evidence type="ECO:0000256" key="15">
    <source>
        <dbReference type="PIRSR" id="PIRSR000114-2"/>
    </source>
</evidence>
<dbReference type="InterPro" id="IPR013328">
    <property type="entry name" value="6PGD_dom2"/>
</dbReference>
<dbReference type="Proteomes" id="UP000037267">
    <property type="component" value="Unassembled WGS sequence"/>
</dbReference>
<feature type="binding site" evidence="13">
    <location>
        <position position="33"/>
    </location>
    <ligand>
        <name>NADPH</name>
        <dbReference type="ChEBI" id="CHEBI:57783"/>
    </ligand>
</feature>
<dbReference type="SUPFAM" id="SSF48179">
    <property type="entry name" value="6-phosphogluconate dehydrogenase C-terminal domain-like"/>
    <property type="match status" value="1"/>
</dbReference>
<evidence type="ECO:0000256" key="1">
    <source>
        <dbReference type="ARBA" id="ARBA00011009"/>
    </source>
</evidence>
<dbReference type="InterPro" id="IPR036291">
    <property type="entry name" value="NAD(P)-bd_dom_sf"/>
</dbReference>